<name>A0AAD5V8V7_9APHY</name>
<feature type="compositionally biased region" description="Polar residues" evidence="1">
    <location>
        <begin position="51"/>
        <end position="67"/>
    </location>
</feature>
<keyword evidence="3" id="KW-1185">Reference proteome</keyword>
<evidence type="ECO:0000313" key="2">
    <source>
        <dbReference type="EMBL" id="KAJ3489219.1"/>
    </source>
</evidence>
<feature type="compositionally biased region" description="Polar residues" evidence="1">
    <location>
        <begin position="227"/>
        <end position="256"/>
    </location>
</feature>
<feature type="compositionally biased region" description="Basic and acidic residues" evidence="1">
    <location>
        <begin position="75"/>
        <end position="86"/>
    </location>
</feature>
<evidence type="ECO:0000256" key="1">
    <source>
        <dbReference type="SAM" id="MobiDB-lite"/>
    </source>
</evidence>
<protein>
    <submittedName>
        <fullName evidence="2">Uncharacterized protein</fullName>
    </submittedName>
</protein>
<dbReference type="EMBL" id="JANAWD010000050">
    <property type="protein sequence ID" value="KAJ3489219.1"/>
    <property type="molecule type" value="Genomic_DNA"/>
</dbReference>
<feature type="region of interest" description="Disordered" evidence="1">
    <location>
        <begin position="1"/>
        <end position="98"/>
    </location>
</feature>
<comment type="caution">
    <text evidence="2">The sequence shown here is derived from an EMBL/GenBank/DDBJ whole genome shotgun (WGS) entry which is preliminary data.</text>
</comment>
<sequence length="684" mass="75864">MRRAPSPPSVVSLSGTSSGGGRIKAARGSFERLQAPNLSERPRGGVRAEAPTSTATSESLGELTSRTIAAGFDSVDSRRTSRRPRESTPTAVSDATPRIHRGLRRSLGLYQAWIACQHAVPELPTSGPHGVESAKETRSMSRRRLQLESTAVGDAEIQTVHIPVDIESLCPLDLIEDDTVDVPEEGCSILSSDAIPLLLPRPFAIPRVTLASLTKANPCKPDGTAQDKLQLTPNDEQRSSVQQKIRSNAYQSSNHPPKQHRLVQQKSRPKPYDRPPKGTTDLPKCTRAQLRNKTRNHNTLQTEKEAKKSAGVSGYKVSAKTSIKFSSPVSITLSSVDTSVDLTASKGAYQSKSNKTVTDTVVLTVEECRRRDFLEIEWEGRRTVVLVDNQNRILVVFVGQPDDPTWKDAIKGAIAAMKDALEKLKFPCGNCGDKAHDKKCKDCKKARGDYQSISVGLSLGSGSVAPGMLKQERYNIEVLKQLILNEHIQRLAGIANSDLAFYFPKLYQELVHKLDLLYERDASFQRLFESIFPGTTFNFGPQTVTLPHFDSKNKGNGVVSLCSLGDFDHRMGGHLVLITLKLFVQFPSGSTVLFPSAIIEHANTPIQSHENRMSFTQWMAGGLFRWVDYGFQLKKECQLRNPALYRELENARNSSWQKSAQIFSKYDELQKDHKEVYNLEELDV</sequence>
<dbReference type="AlphaFoldDB" id="A0AAD5V8V7"/>
<dbReference type="Proteomes" id="UP001212997">
    <property type="component" value="Unassembled WGS sequence"/>
</dbReference>
<gene>
    <name evidence="2" type="ORF">NLI96_g2281</name>
</gene>
<proteinExistence type="predicted"/>
<reference evidence="2" key="1">
    <citation type="submission" date="2022-07" db="EMBL/GenBank/DDBJ databases">
        <title>Genome Sequence of Physisporinus lineatus.</title>
        <authorList>
            <person name="Buettner E."/>
        </authorList>
    </citation>
    <scope>NUCLEOTIDE SEQUENCE</scope>
    <source>
        <strain evidence="2">VT162</strain>
    </source>
</reference>
<feature type="compositionally biased region" description="Basic residues" evidence="1">
    <location>
        <begin position="257"/>
        <end position="269"/>
    </location>
</feature>
<feature type="region of interest" description="Disordered" evidence="1">
    <location>
        <begin position="215"/>
        <end position="284"/>
    </location>
</feature>
<evidence type="ECO:0000313" key="3">
    <source>
        <dbReference type="Proteomes" id="UP001212997"/>
    </source>
</evidence>
<accession>A0AAD5V8V7</accession>
<organism evidence="2 3">
    <name type="scientific">Meripilus lineatus</name>
    <dbReference type="NCBI Taxonomy" id="2056292"/>
    <lineage>
        <taxon>Eukaryota</taxon>
        <taxon>Fungi</taxon>
        <taxon>Dikarya</taxon>
        <taxon>Basidiomycota</taxon>
        <taxon>Agaricomycotina</taxon>
        <taxon>Agaricomycetes</taxon>
        <taxon>Polyporales</taxon>
        <taxon>Meripilaceae</taxon>
        <taxon>Meripilus</taxon>
    </lineage>
</organism>
<dbReference type="Gene3D" id="3.60.130.30">
    <property type="match status" value="1"/>
</dbReference>